<keyword evidence="1" id="KW-0520">NAD</keyword>
<dbReference type="SUPFAM" id="SSF52200">
    <property type="entry name" value="Toll/Interleukin receptor TIR domain"/>
    <property type="match status" value="2"/>
</dbReference>
<feature type="non-terminal residue" evidence="4">
    <location>
        <position position="1"/>
    </location>
</feature>
<feature type="domain" description="TIR" evidence="3">
    <location>
        <begin position="14"/>
        <end position="152"/>
    </location>
</feature>
<organism evidence="4 5">
    <name type="scientific">Mucuna pruriens</name>
    <name type="common">Velvet bean</name>
    <name type="synonym">Dolichos pruriens</name>
    <dbReference type="NCBI Taxonomy" id="157652"/>
    <lineage>
        <taxon>Eukaryota</taxon>
        <taxon>Viridiplantae</taxon>
        <taxon>Streptophyta</taxon>
        <taxon>Embryophyta</taxon>
        <taxon>Tracheophyta</taxon>
        <taxon>Spermatophyta</taxon>
        <taxon>Magnoliopsida</taxon>
        <taxon>eudicotyledons</taxon>
        <taxon>Gunneridae</taxon>
        <taxon>Pentapetalae</taxon>
        <taxon>rosids</taxon>
        <taxon>fabids</taxon>
        <taxon>Fabales</taxon>
        <taxon>Fabaceae</taxon>
        <taxon>Papilionoideae</taxon>
        <taxon>50 kb inversion clade</taxon>
        <taxon>NPAAA clade</taxon>
        <taxon>indigoferoid/millettioid clade</taxon>
        <taxon>Phaseoleae</taxon>
        <taxon>Mucuna</taxon>
    </lineage>
</organism>
<evidence type="ECO:0000256" key="2">
    <source>
        <dbReference type="SAM" id="MobiDB-lite"/>
    </source>
</evidence>
<evidence type="ECO:0000256" key="1">
    <source>
        <dbReference type="ARBA" id="ARBA00023027"/>
    </source>
</evidence>
<dbReference type="InterPro" id="IPR000157">
    <property type="entry name" value="TIR_dom"/>
</dbReference>
<proteinExistence type="predicted"/>
<dbReference type="AlphaFoldDB" id="A0A371H732"/>
<evidence type="ECO:0000313" key="4">
    <source>
        <dbReference type="EMBL" id="RDX98581.1"/>
    </source>
</evidence>
<dbReference type="SMART" id="SM00255">
    <property type="entry name" value="TIR"/>
    <property type="match status" value="2"/>
</dbReference>
<keyword evidence="5" id="KW-1185">Reference proteome</keyword>
<dbReference type="OrthoDB" id="6160824at2759"/>
<dbReference type="GO" id="GO:0007165">
    <property type="term" value="P:signal transduction"/>
    <property type="evidence" value="ECO:0007669"/>
    <property type="project" value="InterPro"/>
</dbReference>
<dbReference type="InterPro" id="IPR035897">
    <property type="entry name" value="Toll_tir_struct_dom_sf"/>
</dbReference>
<evidence type="ECO:0000259" key="3">
    <source>
        <dbReference type="PROSITE" id="PS50104"/>
    </source>
</evidence>
<gene>
    <name evidence="4" type="primary">N</name>
    <name evidence="4" type="ORF">CR513_18476</name>
</gene>
<dbReference type="FunFam" id="3.40.50.10140:FF:000007">
    <property type="entry name" value="Disease resistance protein (TIR-NBS-LRR class)"/>
    <property type="match status" value="2"/>
</dbReference>
<dbReference type="Pfam" id="PF01582">
    <property type="entry name" value="TIR"/>
    <property type="match status" value="2"/>
</dbReference>
<feature type="compositionally biased region" description="Polar residues" evidence="2">
    <location>
        <begin position="394"/>
        <end position="404"/>
    </location>
</feature>
<protein>
    <submittedName>
        <fullName evidence="4">TMV resistance protein N</fullName>
    </submittedName>
</protein>
<dbReference type="PROSITE" id="PS50104">
    <property type="entry name" value="TIR"/>
    <property type="match status" value="2"/>
</dbReference>
<reference evidence="4" key="1">
    <citation type="submission" date="2018-05" db="EMBL/GenBank/DDBJ databases">
        <title>Draft genome of Mucuna pruriens seed.</title>
        <authorList>
            <person name="Nnadi N.E."/>
            <person name="Vos R."/>
            <person name="Hasami M.H."/>
            <person name="Devisetty U.K."/>
            <person name="Aguiy J.C."/>
        </authorList>
    </citation>
    <scope>NUCLEOTIDE SEQUENCE [LARGE SCALE GENOMIC DNA]</scope>
    <source>
        <strain evidence="4">JCA_2017</strain>
    </source>
</reference>
<dbReference type="Proteomes" id="UP000257109">
    <property type="component" value="Unassembled WGS sequence"/>
</dbReference>
<dbReference type="EMBL" id="QJKJ01003424">
    <property type="protein sequence ID" value="RDX98581.1"/>
    <property type="molecule type" value="Genomic_DNA"/>
</dbReference>
<accession>A0A371H732</accession>
<sequence>MESVEGAATVESECRYDVYLNFRGETRNGFTGYLYNALRQKRFRTFMNNDGMQSGDQASPALLKAIEQSRISIVVFSPRYAFYTWCLEELVKIVECMNTKKQLVLPIFYRVAPFNVRKLKKHYGEAMAVHENKYGKDSDKVRKWKSALSQVAELPGLPVNGPGYEYNNIDKIVKNVTEWLPRYDIFLSFRGEDTRYSFTGFLNHALQREGFRTFMDDEGLEGGDQISSTLIKAIETSRLSIVVLSENYAYSSWCLDELVNILECMKAKNRLVWPIFYKVEPSTVRYQRKSFGEAMAAHGRKYGNDSDKVLKWKSALVEVANLKGWPLKADQYECELIENVVKTAIDNDNGNHLPIPSSSCSQEVIDNDNENHFSMSSPISSQKSIDYGNEDCFSITSPSSSQKTIDSEDYASISSPSSIVD</sequence>
<comment type="caution">
    <text evidence="4">The sequence shown here is derived from an EMBL/GenBank/DDBJ whole genome shotgun (WGS) entry which is preliminary data.</text>
</comment>
<dbReference type="PANTHER" id="PTHR32009:SF145">
    <property type="entry name" value="NB-ARC DOMAIN PROTEIN"/>
    <property type="match status" value="1"/>
</dbReference>
<feature type="region of interest" description="Disordered" evidence="2">
    <location>
        <begin position="390"/>
        <end position="421"/>
    </location>
</feature>
<dbReference type="Gene3D" id="3.40.50.10140">
    <property type="entry name" value="Toll/interleukin-1 receptor homology (TIR) domain"/>
    <property type="match status" value="2"/>
</dbReference>
<feature type="domain" description="TIR" evidence="3">
    <location>
        <begin position="181"/>
        <end position="345"/>
    </location>
</feature>
<feature type="compositionally biased region" description="Polar residues" evidence="2">
    <location>
        <begin position="412"/>
        <end position="421"/>
    </location>
</feature>
<dbReference type="PANTHER" id="PTHR32009">
    <property type="entry name" value="TMV RESISTANCE PROTEIN N-LIKE"/>
    <property type="match status" value="1"/>
</dbReference>
<evidence type="ECO:0000313" key="5">
    <source>
        <dbReference type="Proteomes" id="UP000257109"/>
    </source>
</evidence>
<name>A0A371H732_MUCPR</name>